<evidence type="ECO:0000313" key="6">
    <source>
        <dbReference type="Proteomes" id="UP000522688"/>
    </source>
</evidence>
<feature type="domain" description="Transcription regulator AsnC/Lrp ligand binding" evidence="1">
    <location>
        <begin position="81"/>
        <end position="149"/>
    </location>
</feature>
<evidence type="ECO:0000313" key="3">
    <source>
        <dbReference type="EMBL" id="GEK83270.1"/>
    </source>
</evidence>
<evidence type="ECO:0000259" key="2">
    <source>
        <dbReference type="Pfam" id="PF13404"/>
    </source>
</evidence>
<reference evidence="4 6" key="2">
    <citation type="submission" date="2020-07" db="EMBL/GenBank/DDBJ databases">
        <title>Sequencing the genomes of 1000 actinobacteria strains.</title>
        <authorList>
            <person name="Klenk H.-P."/>
        </authorList>
    </citation>
    <scope>NUCLEOTIDE SEQUENCE [LARGE SCALE GENOMIC DNA]</scope>
    <source>
        <strain evidence="4 6">DSM 10309</strain>
    </source>
</reference>
<dbReference type="Pfam" id="PF13404">
    <property type="entry name" value="HTH_AsnC-type"/>
    <property type="match status" value="1"/>
</dbReference>
<dbReference type="Proteomes" id="UP000321154">
    <property type="component" value="Unassembled WGS sequence"/>
</dbReference>
<dbReference type="InterPro" id="IPR011008">
    <property type="entry name" value="Dimeric_a/b-barrel"/>
</dbReference>
<dbReference type="InterPro" id="IPR019887">
    <property type="entry name" value="Tscrpt_reg_AsnC/Lrp_C"/>
</dbReference>
<dbReference type="Gene3D" id="1.10.10.10">
    <property type="entry name" value="Winged helix-like DNA-binding domain superfamily/Winged helix DNA-binding domain"/>
    <property type="match status" value="1"/>
</dbReference>
<keyword evidence="5" id="KW-1185">Reference proteome</keyword>
<dbReference type="Proteomes" id="UP000522688">
    <property type="component" value="Unassembled WGS sequence"/>
</dbReference>
<dbReference type="EMBL" id="JACGWW010000001">
    <property type="protein sequence ID" value="MBA8811784.1"/>
    <property type="molecule type" value="Genomic_DNA"/>
</dbReference>
<organism evidence="4 6">
    <name type="scientific">Frigoribacterium faeni</name>
    <dbReference type="NCBI Taxonomy" id="145483"/>
    <lineage>
        <taxon>Bacteria</taxon>
        <taxon>Bacillati</taxon>
        <taxon>Actinomycetota</taxon>
        <taxon>Actinomycetes</taxon>
        <taxon>Micrococcales</taxon>
        <taxon>Microbacteriaceae</taxon>
        <taxon>Frigoribacterium</taxon>
    </lineage>
</organism>
<sequence>MRQILDVADQLDFQLINAVQISPRISWAQLAGILQVDASTLSRRWQKLVDDRVVWTAVYYHQLRSSPSDDALEIPRRTALVEVICHPGAREAVIETASARREIMSVHCTSGSRDLYLTVMEADLISIDRLVDQLGSTVEGIAATRTHHVRRFFQEGSSYRVGGLSTAQVGQIAETLPQNPRRAVPTQAYLDIIDALTDDVRRPVSDVQQRVGKSLASVSRGIDALLTAPWVGWRIDFAYNLLGWETSAMLWLSVSQAEMEKVAAALQLFPQLRMCASVTGEANLVASLWLRSLDELDDIENKLTRVFQGLRIVDRWVVPRVAKRAGHLFDGDGRWVSFVPPGLERRPAD</sequence>
<comment type="caution">
    <text evidence="4">The sequence shown here is derived from an EMBL/GenBank/DDBJ whole genome shotgun (WGS) entry which is preliminary data.</text>
</comment>
<dbReference type="RefSeq" id="WP_167627315.1">
    <property type="nucleotide sequence ID" value="NZ_BJUV01000013.1"/>
</dbReference>
<gene>
    <name evidence="4" type="ORF">FB463_000008</name>
    <name evidence="3" type="ORF">FFA01_15790</name>
</gene>
<dbReference type="PANTHER" id="PTHR30154">
    <property type="entry name" value="LEUCINE-RESPONSIVE REGULATORY PROTEIN"/>
    <property type="match status" value="1"/>
</dbReference>
<protein>
    <submittedName>
        <fullName evidence="3">AsnC family transcriptional regulator</fullName>
    </submittedName>
    <submittedName>
        <fullName evidence="4">DNA-binding Lrp family transcriptional regulator</fullName>
    </submittedName>
</protein>
<dbReference type="AlphaFoldDB" id="A0A7W3PHM0"/>
<dbReference type="InterPro" id="IPR000485">
    <property type="entry name" value="AsnC-type_HTH_dom"/>
</dbReference>
<dbReference type="Gene3D" id="3.30.70.920">
    <property type="match status" value="2"/>
</dbReference>
<feature type="domain" description="HTH asnC-type" evidence="2">
    <location>
        <begin position="9"/>
        <end position="48"/>
    </location>
</feature>
<dbReference type="EMBL" id="BJUV01000013">
    <property type="protein sequence ID" value="GEK83270.1"/>
    <property type="molecule type" value="Genomic_DNA"/>
</dbReference>
<dbReference type="GO" id="GO:0043200">
    <property type="term" value="P:response to amino acid"/>
    <property type="evidence" value="ECO:0007669"/>
    <property type="project" value="TreeGrafter"/>
</dbReference>
<dbReference type="PANTHER" id="PTHR30154:SF34">
    <property type="entry name" value="TRANSCRIPTIONAL REGULATOR AZLB"/>
    <property type="match status" value="1"/>
</dbReference>
<reference evidence="3 5" key="1">
    <citation type="submission" date="2019-07" db="EMBL/GenBank/DDBJ databases">
        <title>Whole genome shotgun sequence of Frigoribacterium faeni NBRC 103066.</title>
        <authorList>
            <person name="Hosoyama A."/>
            <person name="Uohara A."/>
            <person name="Ohji S."/>
            <person name="Ichikawa N."/>
        </authorList>
    </citation>
    <scope>NUCLEOTIDE SEQUENCE [LARGE SCALE GENOMIC DNA]</scope>
    <source>
        <strain evidence="3 5">NBRC 103066</strain>
    </source>
</reference>
<dbReference type="GO" id="GO:0005829">
    <property type="term" value="C:cytosol"/>
    <property type="evidence" value="ECO:0007669"/>
    <property type="project" value="TreeGrafter"/>
</dbReference>
<dbReference type="GO" id="GO:0043565">
    <property type="term" value="F:sequence-specific DNA binding"/>
    <property type="evidence" value="ECO:0007669"/>
    <property type="project" value="InterPro"/>
</dbReference>
<name>A0A7W3PHM0_9MICO</name>
<dbReference type="InterPro" id="IPR036388">
    <property type="entry name" value="WH-like_DNA-bd_sf"/>
</dbReference>
<proteinExistence type="predicted"/>
<feature type="domain" description="Transcription regulator AsnC/Lrp ligand binding" evidence="1">
    <location>
        <begin position="252"/>
        <end position="305"/>
    </location>
</feature>
<evidence type="ECO:0000313" key="5">
    <source>
        <dbReference type="Proteomes" id="UP000321154"/>
    </source>
</evidence>
<evidence type="ECO:0000259" key="1">
    <source>
        <dbReference type="Pfam" id="PF01037"/>
    </source>
</evidence>
<keyword evidence="4" id="KW-0238">DNA-binding</keyword>
<dbReference type="Pfam" id="PF01037">
    <property type="entry name" value="AsnC_trans_reg"/>
    <property type="match status" value="2"/>
</dbReference>
<dbReference type="SUPFAM" id="SSF54909">
    <property type="entry name" value="Dimeric alpha+beta barrel"/>
    <property type="match status" value="2"/>
</dbReference>
<evidence type="ECO:0000313" key="4">
    <source>
        <dbReference type="EMBL" id="MBA8811784.1"/>
    </source>
</evidence>
<accession>A0A7W3PHM0</accession>